<dbReference type="Proteomes" id="UP001241988">
    <property type="component" value="Unassembled WGS sequence"/>
</dbReference>
<evidence type="ECO:0000259" key="1">
    <source>
        <dbReference type="SMART" id="SM00481"/>
    </source>
</evidence>
<organism evidence="2 3">
    <name type="scientific">Planomicrobium stackebrandtii</name>
    <dbReference type="NCBI Taxonomy" id="253160"/>
    <lineage>
        <taxon>Bacteria</taxon>
        <taxon>Bacillati</taxon>
        <taxon>Bacillota</taxon>
        <taxon>Bacilli</taxon>
        <taxon>Bacillales</taxon>
        <taxon>Caryophanaceae</taxon>
        <taxon>Planomicrobium</taxon>
    </lineage>
</organism>
<keyword evidence="3" id="KW-1185">Reference proteome</keyword>
<sequence>MKKWVWALKADLHVHSYYSDGADSVERVIKKAKKAGLTAISFVDHDTVSGWQEQQRIAETYGIQAIPGIEISAYDFKRQRKVHILGYHFSPEAPAITRVCSRLLELRHSHSMWQVSQIQAAGFHLNAETIIESAKPSTTVYKQHIMQQLTDAHYTSKEYKFLYKSLFKGTGVAAGDVDYVDAAEAVRAIVADGGLAVVAHPGQLDSFDLVPELLEAGLGGIERNHFDHSAKHHQKVEELAQQYGLVMTGGSDYHGAFGTAVEPGDIVSPEDINIVKRL</sequence>
<evidence type="ECO:0000313" key="3">
    <source>
        <dbReference type="Proteomes" id="UP001241988"/>
    </source>
</evidence>
<dbReference type="SMART" id="SM00481">
    <property type="entry name" value="POLIIIAc"/>
    <property type="match status" value="1"/>
</dbReference>
<dbReference type="SUPFAM" id="SSF89550">
    <property type="entry name" value="PHP domain-like"/>
    <property type="match status" value="1"/>
</dbReference>
<dbReference type="InterPro" id="IPR052018">
    <property type="entry name" value="PHP_domain"/>
</dbReference>
<dbReference type="PANTHER" id="PTHR42924:SF3">
    <property type="entry name" value="POLYMERASE_HISTIDINOL PHOSPHATASE N-TERMINAL DOMAIN-CONTAINING PROTEIN"/>
    <property type="match status" value="1"/>
</dbReference>
<dbReference type="InterPro" id="IPR003141">
    <property type="entry name" value="Pol/His_phosphatase_N"/>
</dbReference>
<name>A0ABU0GXS8_9BACL</name>
<gene>
    <name evidence="2" type="ORF">QOZ98_002183</name>
</gene>
<dbReference type="Gene3D" id="3.20.20.140">
    <property type="entry name" value="Metal-dependent hydrolases"/>
    <property type="match status" value="1"/>
</dbReference>
<dbReference type="Pfam" id="PF02811">
    <property type="entry name" value="PHP"/>
    <property type="match status" value="1"/>
</dbReference>
<reference evidence="2 3" key="1">
    <citation type="submission" date="2023-07" db="EMBL/GenBank/DDBJ databases">
        <title>Genomic Encyclopedia of Type Strains, Phase IV (KMG-IV): sequencing the most valuable type-strain genomes for metagenomic binning, comparative biology and taxonomic classification.</title>
        <authorList>
            <person name="Goeker M."/>
        </authorList>
    </citation>
    <scope>NUCLEOTIDE SEQUENCE [LARGE SCALE GENOMIC DNA]</scope>
    <source>
        <strain evidence="2 3">DSM 16419</strain>
    </source>
</reference>
<dbReference type="Gene3D" id="1.10.150.650">
    <property type="match status" value="1"/>
</dbReference>
<dbReference type="PANTHER" id="PTHR42924">
    <property type="entry name" value="EXONUCLEASE"/>
    <property type="match status" value="1"/>
</dbReference>
<protein>
    <submittedName>
        <fullName evidence="2">Metal-dependent phosphoesterase TrpH</fullName>
    </submittedName>
</protein>
<dbReference type="EMBL" id="JAUSWB010000005">
    <property type="protein sequence ID" value="MDQ0429355.1"/>
    <property type="molecule type" value="Genomic_DNA"/>
</dbReference>
<accession>A0ABU0GXS8</accession>
<dbReference type="CDD" id="cd07438">
    <property type="entry name" value="PHP_HisPPase_AMP"/>
    <property type="match status" value="1"/>
</dbReference>
<dbReference type="InterPro" id="IPR016195">
    <property type="entry name" value="Pol/histidinol_Pase-like"/>
</dbReference>
<dbReference type="InterPro" id="IPR004013">
    <property type="entry name" value="PHP_dom"/>
</dbReference>
<feature type="domain" description="Polymerase/histidinol phosphatase N-terminal" evidence="1">
    <location>
        <begin position="10"/>
        <end position="75"/>
    </location>
</feature>
<evidence type="ECO:0000313" key="2">
    <source>
        <dbReference type="EMBL" id="MDQ0429355.1"/>
    </source>
</evidence>
<proteinExistence type="predicted"/>
<comment type="caution">
    <text evidence="2">The sequence shown here is derived from an EMBL/GenBank/DDBJ whole genome shotgun (WGS) entry which is preliminary data.</text>
</comment>